<dbReference type="AlphaFoldDB" id="A0AAD7SAC3"/>
<proteinExistence type="predicted"/>
<evidence type="ECO:0000313" key="2">
    <source>
        <dbReference type="Proteomes" id="UP001221898"/>
    </source>
</evidence>
<evidence type="ECO:0000313" key="1">
    <source>
        <dbReference type="EMBL" id="KAJ8398875.1"/>
    </source>
</evidence>
<dbReference type="Proteomes" id="UP001221898">
    <property type="component" value="Unassembled WGS sequence"/>
</dbReference>
<sequence>MHGFVAAFRFQLPPPRRAPSLAQGVIYLQRDGCERAVKKYSFKPPGLLPGTGVNSVGREWARKSFRDHKYYQLGPATPAEKTPSSPGLPVFLLPVFRSCGGAQRPEGARVPWPGRP</sequence>
<reference evidence="1" key="1">
    <citation type="journal article" date="2023" name="Science">
        <title>Genome structures resolve the early diversification of teleost fishes.</title>
        <authorList>
            <person name="Parey E."/>
            <person name="Louis A."/>
            <person name="Montfort J."/>
            <person name="Bouchez O."/>
            <person name="Roques C."/>
            <person name="Iampietro C."/>
            <person name="Lluch J."/>
            <person name="Castinel A."/>
            <person name="Donnadieu C."/>
            <person name="Desvignes T."/>
            <person name="Floi Bucao C."/>
            <person name="Jouanno E."/>
            <person name="Wen M."/>
            <person name="Mejri S."/>
            <person name="Dirks R."/>
            <person name="Jansen H."/>
            <person name="Henkel C."/>
            <person name="Chen W.J."/>
            <person name="Zahm M."/>
            <person name="Cabau C."/>
            <person name="Klopp C."/>
            <person name="Thompson A.W."/>
            <person name="Robinson-Rechavi M."/>
            <person name="Braasch I."/>
            <person name="Lecointre G."/>
            <person name="Bobe J."/>
            <person name="Postlethwait J.H."/>
            <person name="Berthelot C."/>
            <person name="Roest Crollius H."/>
            <person name="Guiguen Y."/>
        </authorList>
    </citation>
    <scope>NUCLEOTIDE SEQUENCE</scope>
    <source>
        <strain evidence="1">NC1722</strain>
    </source>
</reference>
<gene>
    <name evidence="1" type="ORF">AAFF_G00417830</name>
</gene>
<organism evidence="1 2">
    <name type="scientific">Aldrovandia affinis</name>
    <dbReference type="NCBI Taxonomy" id="143900"/>
    <lineage>
        <taxon>Eukaryota</taxon>
        <taxon>Metazoa</taxon>
        <taxon>Chordata</taxon>
        <taxon>Craniata</taxon>
        <taxon>Vertebrata</taxon>
        <taxon>Euteleostomi</taxon>
        <taxon>Actinopterygii</taxon>
        <taxon>Neopterygii</taxon>
        <taxon>Teleostei</taxon>
        <taxon>Notacanthiformes</taxon>
        <taxon>Halosauridae</taxon>
        <taxon>Aldrovandia</taxon>
    </lineage>
</organism>
<accession>A0AAD7SAC3</accession>
<comment type="caution">
    <text evidence="1">The sequence shown here is derived from an EMBL/GenBank/DDBJ whole genome shotgun (WGS) entry which is preliminary data.</text>
</comment>
<protein>
    <submittedName>
        <fullName evidence="1">Uncharacterized protein</fullName>
    </submittedName>
</protein>
<keyword evidence="2" id="KW-1185">Reference proteome</keyword>
<name>A0AAD7SAC3_9TELE</name>
<dbReference type="EMBL" id="JAINUG010000087">
    <property type="protein sequence ID" value="KAJ8398875.1"/>
    <property type="molecule type" value="Genomic_DNA"/>
</dbReference>